<keyword evidence="4" id="KW-0249">Electron transport</keyword>
<evidence type="ECO:0000256" key="5">
    <source>
        <dbReference type="ARBA" id="ARBA00023004"/>
    </source>
</evidence>
<sequence>MKAHIDPQRCQGHGRCYTLAPDLFGEDDEGYGTVPGDGVVQPAQVHTARLARSNCPESAIDLSEES</sequence>
<evidence type="ECO:0000313" key="8">
    <source>
        <dbReference type="EMBL" id="GGP09317.1"/>
    </source>
</evidence>
<dbReference type="Pfam" id="PF13459">
    <property type="entry name" value="Fer4_15"/>
    <property type="match status" value="1"/>
</dbReference>
<dbReference type="GO" id="GO:0046872">
    <property type="term" value="F:metal ion binding"/>
    <property type="evidence" value="ECO:0007669"/>
    <property type="project" value="UniProtKB-KW"/>
</dbReference>
<dbReference type="Proteomes" id="UP000660745">
    <property type="component" value="Unassembled WGS sequence"/>
</dbReference>
<evidence type="ECO:0000256" key="2">
    <source>
        <dbReference type="ARBA" id="ARBA00022448"/>
    </source>
</evidence>
<reference evidence="8" key="2">
    <citation type="submission" date="2020-09" db="EMBL/GenBank/DDBJ databases">
        <authorList>
            <person name="Sun Q."/>
            <person name="Zhou Y."/>
        </authorList>
    </citation>
    <scope>NUCLEOTIDE SEQUENCE</scope>
    <source>
        <strain evidence="8">CGMCC 4.7430</strain>
    </source>
</reference>
<evidence type="ECO:0000256" key="1">
    <source>
        <dbReference type="ARBA" id="ARBA00001927"/>
    </source>
</evidence>
<dbReference type="GO" id="GO:0051538">
    <property type="term" value="F:3 iron, 4 sulfur cluster binding"/>
    <property type="evidence" value="ECO:0007669"/>
    <property type="project" value="UniProtKB-KW"/>
</dbReference>
<evidence type="ECO:0000256" key="7">
    <source>
        <dbReference type="ARBA" id="ARBA00023291"/>
    </source>
</evidence>
<comment type="caution">
    <text evidence="8">The sequence shown here is derived from an EMBL/GenBank/DDBJ whole genome shotgun (WGS) entry which is preliminary data.</text>
</comment>
<evidence type="ECO:0000256" key="4">
    <source>
        <dbReference type="ARBA" id="ARBA00022982"/>
    </source>
</evidence>
<name>A0A918A7D9_9ACTN</name>
<organism evidence="8 9">
    <name type="scientific">Nonomuraea glycinis</name>
    <dbReference type="NCBI Taxonomy" id="2047744"/>
    <lineage>
        <taxon>Bacteria</taxon>
        <taxon>Bacillati</taxon>
        <taxon>Actinomycetota</taxon>
        <taxon>Actinomycetes</taxon>
        <taxon>Streptosporangiales</taxon>
        <taxon>Streptosporangiaceae</taxon>
        <taxon>Nonomuraea</taxon>
    </lineage>
</organism>
<dbReference type="Gene3D" id="3.30.70.20">
    <property type="match status" value="1"/>
</dbReference>
<accession>A0A918A7D9</accession>
<protein>
    <submittedName>
        <fullName evidence="8">Ferredoxin</fullName>
    </submittedName>
</protein>
<proteinExistence type="predicted"/>
<dbReference type="SUPFAM" id="SSF54862">
    <property type="entry name" value="4Fe-4S ferredoxins"/>
    <property type="match status" value="1"/>
</dbReference>
<dbReference type="InterPro" id="IPR051269">
    <property type="entry name" value="Fe-S_cluster_ET"/>
</dbReference>
<keyword evidence="6" id="KW-0411">Iron-sulfur</keyword>
<keyword evidence="2" id="KW-0813">Transport</keyword>
<keyword evidence="9" id="KW-1185">Reference proteome</keyword>
<dbReference type="EMBL" id="BMNK01000007">
    <property type="protein sequence ID" value="GGP09317.1"/>
    <property type="molecule type" value="Genomic_DNA"/>
</dbReference>
<keyword evidence="5" id="KW-0408">Iron</keyword>
<dbReference type="AlphaFoldDB" id="A0A918A7D9"/>
<dbReference type="RefSeq" id="WP_189140595.1">
    <property type="nucleotide sequence ID" value="NZ_BMNK01000007.1"/>
</dbReference>
<keyword evidence="3" id="KW-0479">Metal-binding</keyword>
<evidence type="ECO:0000256" key="6">
    <source>
        <dbReference type="ARBA" id="ARBA00023014"/>
    </source>
</evidence>
<comment type="cofactor">
    <cofactor evidence="1">
        <name>[3Fe-4S] cluster</name>
        <dbReference type="ChEBI" id="CHEBI:21137"/>
    </cofactor>
</comment>
<reference evidence="8" key="1">
    <citation type="journal article" date="2014" name="Int. J. Syst. Evol. Microbiol.">
        <title>Complete genome sequence of Corynebacterium casei LMG S-19264T (=DSM 44701T), isolated from a smear-ripened cheese.</title>
        <authorList>
            <consortium name="US DOE Joint Genome Institute (JGI-PGF)"/>
            <person name="Walter F."/>
            <person name="Albersmeier A."/>
            <person name="Kalinowski J."/>
            <person name="Ruckert C."/>
        </authorList>
    </citation>
    <scope>NUCLEOTIDE SEQUENCE</scope>
    <source>
        <strain evidence="8">CGMCC 4.7430</strain>
    </source>
</reference>
<dbReference type="PANTHER" id="PTHR36923:SF3">
    <property type="entry name" value="FERREDOXIN"/>
    <property type="match status" value="1"/>
</dbReference>
<evidence type="ECO:0000256" key="3">
    <source>
        <dbReference type="ARBA" id="ARBA00022723"/>
    </source>
</evidence>
<keyword evidence="7" id="KW-0003">3Fe-4S</keyword>
<dbReference type="PANTHER" id="PTHR36923">
    <property type="entry name" value="FERREDOXIN"/>
    <property type="match status" value="1"/>
</dbReference>
<evidence type="ECO:0000313" key="9">
    <source>
        <dbReference type="Proteomes" id="UP000660745"/>
    </source>
</evidence>
<gene>
    <name evidence="8" type="ORF">GCM10012278_44530</name>
</gene>